<dbReference type="InterPro" id="IPR012340">
    <property type="entry name" value="NA-bd_OB-fold"/>
</dbReference>
<keyword evidence="2" id="KW-0812">Transmembrane</keyword>
<keyword evidence="2" id="KW-1133">Transmembrane helix</keyword>
<feature type="region of interest" description="Disordered" evidence="1">
    <location>
        <begin position="278"/>
        <end position="308"/>
    </location>
</feature>
<evidence type="ECO:0000259" key="3">
    <source>
        <dbReference type="PROSITE" id="PS50126"/>
    </source>
</evidence>
<dbReference type="InterPro" id="IPR003029">
    <property type="entry name" value="S1_domain"/>
</dbReference>
<organism evidence="4 5">
    <name type="scientific">Camellia sinensis var. sinensis</name>
    <name type="common">China tea</name>
    <dbReference type="NCBI Taxonomy" id="542762"/>
    <lineage>
        <taxon>Eukaryota</taxon>
        <taxon>Viridiplantae</taxon>
        <taxon>Streptophyta</taxon>
        <taxon>Embryophyta</taxon>
        <taxon>Tracheophyta</taxon>
        <taxon>Spermatophyta</taxon>
        <taxon>Magnoliopsida</taxon>
        <taxon>eudicotyledons</taxon>
        <taxon>Gunneridae</taxon>
        <taxon>Pentapetalae</taxon>
        <taxon>asterids</taxon>
        <taxon>Ericales</taxon>
        <taxon>Theaceae</taxon>
        <taxon>Camellia</taxon>
    </lineage>
</organism>
<dbReference type="SMART" id="SM00316">
    <property type="entry name" value="S1"/>
    <property type="match status" value="2"/>
</dbReference>
<keyword evidence="5" id="KW-1185">Reference proteome</keyword>
<feature type="region of interest" description="Disordered" evidence="1">
    <location>
        <begin position="234"/>
        <end position="253"/>
    </location>
</feature>
<dbReference type="PANTHER" id="PTHR47600:SF1">
    <property type="entry name" value="NUCLEIC ACID-BINDING, OB-FOLD-LIKE PROTEIN"/>
    <property type="match status" value="1"/>
</dbReference>
<accession>A0A4S4D546</accession>
<evidence type="ECO:0000313" key="5">
    <source>
        <dbReference type="Proteomes" id="UP000306102"/>
    </source>
</evidence>
<dbReference type="STRING" id="542762.A0A4S4D546"/>
<evidence type="ECO:0000256" key="2">
    <source>
        <dbReference type="SAM" id="Phobius"/>
    </source>
</evidence>
<feature type="transmembrane region" description="Helical" evidence="2">
    <location>
        <begin position="1115"/>
        <end position="1134"/>
    </location>
</feature>
<gene>
    <name evidence="4" type="ORF">TEA_029166</name>
</gene>
<dbReference type="EMBL" id="SDRB02012529">
    <property type="protein sequence ID" value="THF97480.1"/>
    <property type="molecule type" value="Genomic_DNA"/>
</dbReference>
<dbReference type="PROSITE" id="PS50126">
    <property type="entry name" value="S1"/>
    <property type="match status" value="1"/>
</dbReference>
<dbReference type="Gene3D" id="2.40.50.140">
    <property type="entry name" value="Nucleic acid-binding proteins"/>
    <property type="match status" value="1"/>
</dbReference>
<keyword evidence="2" id="KW-0472">Membrane</keyword>
<proteinExistence type="predicted"/>
<feature type="compositionally biased region" description="Basic and acidic residues" evidence="1">
    <location>
        <begin position="234"/>
        <end position="244"/>
    </location>
</feature>
<sequence>MDCLALATATTTTINTTNPFHIPFYTPSYTPISITTPNVSFRRKPRKKFLVFASKDDPKLDPSDQMELKFGRLIGEDPKLTLAKIMSRKSNPDVSYLEVEKSFYKKKGKSVTDEIVEVPFDGSEKGQLSDSLNGLNLVRPVPKKGVKFEVDSKPIESEVKKPSQPVRKPVDINRGSLPNVILRKPTTFNEDDIGPQKPSKLRIKPNLSLKMGKEQTKETFSDITLLKKPEPVSRDLNLDKKQEPSGDGDAIVTDGIEDNILRTASVFTEATNDLTLLNPPKQMDFGSNINEKQKSSEDYEGSSSGDDLRINSLESVNLSPEKVNSAESKYAEFTDTVNASLSTESGLQDYSATELQPLEQSNICSAENRSATEAPLEKKLVDSNIKFSMEAALQGKPRRLDQSVKGTTNFSREEMVFVNPESYGDAVELENFLATSPIKQHEDNDWKRVEDLVKTGGREEVELISSSTRGFVVSFGSLIGILPYRNLTARWKFLAFESWLRRNGLDPSQYKHNLGIIGNYGIANNTSLDSSLDAEVDQNVDVDISSDMQLEDLLRIYDQEKLKFLSSFVGQKIKVNVVLTDRKSRKLIFSVKPKEKEEMVEKKRSLMVSFGSLIGILPYRNLTARWKFLAFESWLRRNGLDPSQYKHNLGIIGNYGIANNTSLDSSLDAEVDQKVDVDISSDMQLEDLLRIYDQEKLKFLSSFVGQKIKVNVVLTDRKSRKLIFSVKPKEKEEMVEKKRSLMAKLSTGDVVKCCIKKITYFGIFVEVEGVPALIHQSEVSWDATLDPASYFKVGQVVEAKVHQLDFSLERIFLSLKEITSDPLIGALEAVIGDNNSLDGRLEAAQADTEWADVESLINELQQFEGIESVSKGRFFLSPGLAPTFQGCMRGSVGEIEALLCSFPNGLNFTSGLLHQSFWDGMSLGMQEPIHQASSSALLLSMYVLELDLHTIDDTEMVGSDTNIENVDLNIEKNSIPTQCSNVKTDCIIDYKSEFVTKRVSCAVDQSFLPHCQLVFVIQLSLLLLEMNGSKFSAAFITPVDISNFFIITNDGSGHSVAGLRCGYPAVNASYYDLSFHPISSDKDCKIYKNSKEIKCYNCDSCKAGVAQYMKTEWRVVAIFNVVLFVVLSIIYFVGCCVKQNAARSHSKV</sequence>
<dbReference type="Pfam" id="PF00575">
    <property type="entry name" value="S1"/>
    <property type="match status" value="1"/>
</dbReference>
<dbReference type="SUPFAM" id="SSF50249">
    <property type="entry name" value="Nucleic acid-binding proteins"/>
    <property type="match status" value="1"/>
</dbReference>
<dbReference type="PANTHER" id="PTHR47600">
    <property type="entry name" value="NUCLEIC ACID-BINDING, OB-FOLD-LIKE PROTEIN"/>
    <property type="match status" value="1"/>
</dbReference>
<feature type="domain" description="S1 motif" evidence="3">
    <location>
        <begin position="748"/>
        <end position="816"/>
    </location>
</feature>
<reference evidence="4 5" key="1">
    <citation type="journal article" date="2018" name="Proc. Natl. Acad. Sci. U.S.A.">
        <title>Draft genome sequence of Camellia sinensis var. sinensis provides insights into the evolution of the tea genome and tea quality.</title>
        <authorList>
            <person name="Wei C."/>
            <person name="Yang H."/>
            <person name="Wang S."/>
            <person name="Zhao J."/>
            <person name="Liu C."/>
            <person name="Gao L."/>
            <person name="Xia E."/>
            <person name="Lu Y."/>
            <person name="Tai Y."/>
            <person name="She G."/>
            <person name="Sun J."/>
            <person name="Cao H."/>
            <person name="Tong W."/>
            <person name="Gao Q."/>
            <person name="Li Y."/>
            <person name="Deng W."/>
            <person name="Jiang X."/>
            <person name="Wang W."/>
            <person name="Chen Q."/>
            <person name="Zhang S."/>
            <person name="Li H."/>
            <person name="Wu J."/>
            <person name="Wang P."/>
            <person name="Li P."/>
            <person name="Shi C."/>
            <person name="Zheng F."/>
            <person name="Jian J."/>
            <person name="Huang B."/>
            <person name="Shan D."/>
            <person name="Shi M."/>
            <person name="Fang C."/>
            <person name="Yue Y."/>
            <person name="Li F."/>
            <person name="Li D."/>
            <person name="Wei S."/>
            <person name="Han B."/>
            <person name="Jiang C."/>
            <person name="Yin Y."/>
            <person name="Xia T."/>
            <person name="Zhang Z."/>
            <person name="Bennetzen J.L."/>
            <person name="Zhao S."/>
            <person name="Wan X."/>
        </authorList>
    </citation>
    <scope>NUCLEOTIDE SEQUENCE [LARGE SCALE GENOMIC DNA]</scope>
    <source>
        <strain evidence="5">cv. Shuchazao</strain>
        <tissue evidence="4">Leaf</tissue>
    </source>
</reference>
<dbReference type="AlphaFoldDB" id="A0A4S4D546"/>
<comment type="caution">
    <text evidence="4">The sequence shown here is derived from an EMBL/GenBank/DDBJ whole genome shotgun (WGS) entry which is preliminary data.</text>
</comment>
<dbReference type="Proteomes" id="UP000306102">
    <property type="component" value="Unassembled WGS sequence"/>
</dbReference>
<evidence type="ECO:0000256" key="1">
    <source>
        <dbReference type="SAM" id="MobiDB-lite"/>
    </source>
</evidence>
<name>A0A4S4D546_CAMSN</name>
<protein>
    <recommendedName>
        <fullName evidence="3">S1 motif domain-containing protein</fullName>
    </recommendedName>
</protein>
<dbReference type="GO" id="GO:0003676">
    <property type="term" value="F:nucleic acid binding"/>
    <property type="evidence" value="ECO:0007669"/>
    <property type="project" value="InterPro"/>
</dbReference>
<evidence type="ECO:0000313" key="4">
    <source>
        <dbReference type="EMBL" id="THF97480.1"/>
    </source>
</evidence>